<dbReference type="Proteomes" id="UP000515125">
    <property type="component" value="Unplaced"/>
</dbReference>
<reference evidence="2" key="1">
    <citation type="submission" date="2025-08" db="UniProtKB">
        <authorList>
            <consortium name="RefSeq"/>
        </authorList>
    </citation>
    <scope>IDENTIFICATION</scope>
</reference>
<gene>
    <name evidence="2" type="primary">LOC34618381</name>
</gene>
<dbReference type="OrthoDB" id="10693081at2759"/>
<sequence length="520" mass="57735">MEPLETPSVEQQDQNHENSCKGILEGLAAPLDAVNQLLQLSRCAAFLIAPSAAGRTAALRRLFQALKGLDLAAPPGQYSFGEKPEGTGGPRKELSVNAEQARRASARCVPQDTQQQLQPLSKEKVKALDAPGKKCAEALENACEELGESSLWGPEGWMLRCLQCWESVDLLHGEALVLLLRPHVLVIRLFEKSKEERDIAAAAARGLTRSQRRAIMYTSLMREQLLQLQGLSLLCSQTADLLQSIAEATNKHRPQGQHHIAFVPTLISRHLSKECSEDVKGGELCRGPSEALSDKKPYAVAIFFITLSYLRWCALLWDLLRATSRHGVSSKPCELLAPSKPSSSLKLRHKTCSEGHSPCENYVRRKEVSIWCSEPAYFSEALYRLAETLFEFHDAATAAAHDKKDTLSTQQQCYGYRHQQEKEHQTPALFEHQQQTDFHPGSPTTVVGLLLSFLESQNQTPQYLEAFMQERSPQKELSEHCSSQSADAQVPLSDIQATIAARMLQYLHAATVRPRCLPVG</sequence>
<dbReference type="GeneID" id="34618381"/>
<organism evidence="1 2">
    <name type="scientific">Cyclospora cayetanensis</name>
    <dbReference type="NCBI Taxonomy" id="88456"/>
    <lineage>
        <taxon>Eukaryota</taxon>
        <taxon>Sar</taxon>
        <taxon>Alveolata</taxon>
        <taxon>Apicomplexa</taxon>
        <taxon>Conoidasida</taxon>
        <taxon>Coccidia</taxon>
        <taxon>Eucoccidiorida</taxon>
        <taxon>Eimeriorina</taxon>
        <taxon>Eimeriidae</taxon>
        <taxon>Cyclospora</taxon>
    </lineage>
</organism>
<name>A0A6P6RYU1_9EIME</name>
<evidence type="ECO:0000313" key="1">
    <source>
        <dbReference type="Proteomes" id="UP000515125"/>
    </source>
</evidence>
<evidence type="ECO:0000313" key="2">
    <source>
        <dbReference type="RefSeq" id="XP_026193096.1"/>
    </source>
</evidence>
<dbReference type="AlphaFoldDB" id="A0A6P6RYU1"/>
<protein>
    <submittedName>
        <fullName evidence="2">Uncharacterized protein LOC34618381</fullName>
    </submittedName>
</protein>
<keyword evidence="1" id="KW-1185">Reference proteome</keyword>
<dbReference type="RefSeq" id="XP_026193096.1">
    <property type="nucleotide sequence ID" value="XM_026337311.1"/>
</dbReference>
<proteinExistence type="predicted"/>
<accession>A0A6P6RYU1</accession>